<comment type="caution">
    <text evidence="12">The sequence shown here is derived from an EMBL/GenBank/DDBJ whole genome shotgun (WGS) entry which is preliminary data.</text>
</comment>
<feature type="domain" description="Response regulatory" evidence="10">
    <location>
        <begin position="5"/>
        <end position="119"/>
    </location>
</feature>
<dbReference type="Gene3D" id="6.10.250.690">
    <property type="match status" value="1"/>
</dbReference>
<dbReference type="InterPro" id="IPR011006">
    <property type="entry name" value="CheY-like_superfamily"/>
</dbReference>
<reference evidence="12 13" key="1">
    <citation type="submission" date="2019-07" db="EMBL/GenBank/DDBJ databases">
        <title>Whole genome shotgun sequence of Cyclobacterium qasimii NBRC 106168.</title>
        <authorList>
            <person name="Hosoyama A."/>
            <person name="Uohara A."/>
            <person name="Ohji S."/>
            <person name="Ichikawa N."/>
        </authorList>
    </citation>
    <scope>NUCLEOTIDE SEQUENCE [LARGE SCALE GENOMIC DNA]</scope>
    <source>
        <strain evidence="12 13">NBRC 106168</strain>
    </source>
</reference>
<evidence type="ECO:0000256" key="9">
    <source>
        <dbReference type="PROSITE-ProRule" id="PRU01091"/>
    </source>
</evidence>
<dbReference type="PROSITE" id="PS50110">
    <property type="entry name" value="RESPONSE_REGULATORY"/>
    <property type="match status" value="1"/>
</dbReference>
<evidence type="ECO:0000313" key="13">
    <source>
        <dbReference type="Proteomes" id="UP000321301"/>
    </source>
</evidence>
<dbReference type="EMBL" id="BJYV01000007">
    <property type="protein sequence ID" value="GEO21414.1"/>
    <property type="molecule type" value="Genomic_DNA"/>
</dbReference>
<dbReference type="Gene3D" id="1.10.10.10">
    <property type="entry name" value="Winged helix-like DNA-binding domain superfamily/Winged helix DNA-binding domain"/>
    <property type="match status" value="1"/>
</dbReference>
<evidence type="ECO:0000256" key="7">
    <source>
        <dbReference type="ARBA" id="ARBA00024735"/>
    </source>
</evidence>
<evidence type="ECO:0000256" key="4">
    <source>
        <dbReference type="ARBA" id="ARBA00023015"/>
    </source>
</evidence>
<evidence type="ECO:0000313" key="12">
    <source>
        <dbReference type="EMBL" id="GEO21414.1"/>
    </source>
</evidence>
<dbReference type="PROSITE" id="PS51755">
    <property type="entry name" value="OMPR_PHOB"/>
    <property type="match status" value="1"/>
</dbReference>
<evidence type="ECO:0000256" key="1">
    <source>
        <dbReference type="ARBA" id="ARBA00013332"/>
    </source>
</evidence>
<keyword evidence="6" id="KW-0804">Transcription</keyword>
<dbReference type="Pfam" id="PF00486">
    <property type="entry name" value="Trans_reg_C"/>
    <property type="match status" value="1"/>
</dbReference>
<dbReference type="InterPro" id="IPR039420">
    <property type="entry name" value="WalR-like"/>
</dbReference>
<comment type="function">
    <text evidence="7">This protein is a positive regulator for the phosphate regulon. Transcription of this operon is positively regulated by PhoB and PhoR when phosphate is limited.</text>
</comment>
<name>A0A512CB37_9BACT</name>
<dbReference type="InterPro" id="IPR001789">
    <property type="entry name" value="Sig_transdc_resp-reg_receiver"/>
</dbReference>
<dbReference type="Proteomes" id="UP000321301">
    <property type="component" value="Unassembled WGS sequence"/>
</dbReference>
<dbReference type="Pfam" id="PF00072">
    <property type="entry name" value="Response_reg"/>
    <property type="match status" value="1"/>
</dbReference>
<feature type="modified residue" description="4-aspartylphosphate" evidence="8">
    <location>
        <position position="54"/>
    </location>
</feature>
<feature type="domain" description="OmpR/PhoB-type" evidence="11">
    <location>
        <begin position="131"/>
        <end position="230"/>
    </location>
</feature>
<dbReference type="InterPro" id="IPR036388">
    <property type="entry name" value="WH-like_DNA-bd_sf"/>
</dbReference>
<dbReference type="PANTHER" id="PTHR48111:SF1">
    <property type="entry name" value="TWO-COMPONENT RESPONSE REGULATOR ORR33"/>
    <property type="match status" value="1"/>
</dbReference>
<dbReference type="GO" id="GO:0032993">
    <property type="term" value="C:protein-DNA complex"/>
    <property type="evidence" value="ECO:0007669"/>
    <property type="project" value="TreeGrafter"/>
</dbReference>
<dbReference type="SUPFAM" id="SSF52172">
    <property type="entry name" value="CheY-like"/>
    <property type="match status" value="1"/>
</dbReference>
<dbReference type="SMART" id="SM00448">
    <property type="entry name" value="REC"/>
    <property type="match status" value="1"/>
</dbReference>
<dbReference type="Gene3D" id="3.40.50.2300">
    <property type="match status" value="1"/>
</dbReference>
<feature type="DNA-binding region" description="OmpR/PhoB-type" evidence="9">
    <location>
        <begin position="131"/>
        <end position="230"/>
    </location>
</feature>
<evidence type="ECO:0000259" key="11">
    <source>
        <dbReference type="PROSITE" id="PS51755"/>
    </source>
</evidence>
<accession>A0A512CB37</accession>
<dbReference type="SUPFAM" id="SSF46894">
    <property type="entry name" value="C-terminal effector domain of the bipartite response regulators"/>
    <property type="match status" value="1"/>
</dbReference>
<dbReference type="PANTHER" id="PTHR48111">
    <property type="entry name" value="REGULATOR OF RPOS"/>
    <property type="match status" value="1"/>
</dbReference>
<evidence type="ECO:0000256" key="8">
    <source>
        <dbReference type="PROSITE-ProRule" id="PRU00169"/>
    </source>
</evidence>
<dbReference type="FunFam" id="3.40.50.2300:FF:000001">
    <property type="entry name" value="DNA-binding response regulator PhoB"/>
    <property type="match status" value="1"/>
</dbReference>
<dbReference type="GO" id="GO:0000976">
    <property type="term" value="F:transcription cis-regulatory region binding"/>
    <property type="evidence" value="ECO:0007669"/>
    <property type="project" value="TreeGrafter"/>
</dbReference>
<dbReference type="GO" id="GO:0000156">
    <property type="term" value="F:phosphorelay response regulator activity"/>
    <property type="evidence" value="ECO:0007669"/>
    <property type="project" value="TreeGrafter"/>
</dbReference>
<dbReference type="InterPro" id="IPR016032">
    <property type="entry name" value="Sig_transdc_resp-reg_C-effctor"/>
</dbReference>
<dbReference type="GO" id="GO:0006355">
    <property type="term" value="P:regulation of DNA-templated transcription"/>
    <property type="evidence" value="ECO:0007669"/>
    <property type="project" value="InterPro"/>
</dbReference>
<dbReference type="RefSeq" id="WP_020889089.1">
    <property type="nucleotide sequence ID" value="NZ_BJYV01000007.1"/>
</dbReference>
<sequence length="232" mass="26611">MGDKKILLIEDDKDIAELVVLHLNNVGYAVESVNTFAKGMDCALNNQYQLILLDLMLPDGDGLDICRNLRMEKIQTPIVMLTAKTEEIDKVLGLESGADDYIGKPFSIREFIARVKAIIRRSAISIIENETEVFQFDNLTINIFKRKVTLDDKILELTKKEFELLYFLAKNKGVTYSREKLLNIIWGYEYAGYDHTVNSHINRLRAKIEDSPNKPKFILTAWGVGYKFNDEI</sequence>
<keyword evidence="4" id="KW-0805">Transcription regulation</keyword>
<evidence type="ECO:0000256" key="6">
    <source>
        <dbReference type="ARBA" id="ARBA00023163"/>
    </source>
</evidence>
<organism evidence="12 13">
    <name type="scientific">Cyclobacterium qasimii</name>
    <dbReference type="NCBI Taxonomy" id="1350429"/>
    <lineage>
        <taxon>Bacteria</taxon>
        <taxon>Pseudomonadati</taxon>
        <taxon>Bacteroidota</taxon>
        <taxon>Cytophagia</taxon>
        <taxon>Cytophagales</taxon>
        <taxon>Cyclobacteriaceae</taxon>
        <taxon>Cyclobacterium</taxon>
    </lineage>
</organism>
<evidence type="ECO:0000256" key="2">
    <source>
        <dbReference type="ARBA" id="ARBA00022553"/>
    </source>
</evidence>
<evidence type="ECO:0000259" key="10">
    <source>
        <dbReference type="PROSITE" id="PS50110"/>
    </source>
</evidence>
<dbReference type="FunFam" id="1.10.10.10:FF:000018">
    <property type="entry name" value="DNA-binding response regulator ResD"/>
    <property type="match status" value="1"/>
</dbReference>
<keyword evidence="3" id="KW-0902">Two-component regulatory system</keyword>
<evidence type="ECO:0000256" key="3">
    <source>
        <dbReference type="ARBA" id="ARBA00023012"/>
    </source>
</evidence>
<evidence type="ECO:0000256" key="5">
    <source>
        <dbReference type="ARBA" id="ARBA00023125"/>
    </source>
</evidence>
<dbReference type="InterPro" id="IPR001867">
    <property type="entry name" value="OmpR/PhoB-type_DNA-bd"/>
</dbReference>
<keyword evidence="5 9" id="KW-0238">DNA-binding</keyword>
<keyword evidence="2 8" id="KW-0597">Phosphoprotein</keyword>
<dbReference type="AlphaFoldDB" id="A0A512CB37"/>
<protein>
    <recommendedName>
        <fullName evidence="1">Phosphate regulon transcriptional regulatory protein PhoB</fullName>
    </recommendedName>
</protein>
<keyword evidence="13" id="KW-1185">Reference proteome</keyword>
<proteinExistence type="predicted"/>
<dbReference type="SMART" id="SM00862">
    <property type="entry name" value="Trans_reg_C"/>
    <property type="match status" value="1"/>
</dbReference>
<dbReference type="GO" id="GO:0005829">
    <property type="term" value="C:cytosol"/>
    <property type="evidence" value="ECO:0007669"/>
    <property type="project" value="TreeGrafter"/>
</dbReference>
<dbReference type="CDD" id="cd00383">
    <property type="entry name" value="trans_reg_C"/>
    <property type="match status" value="1"/>
</dbReference>
<dbReference type="CDD" id="cd17574">
    <property type="entry name" value="REC_OmpR"/>
    <property type="match status" value="1"/>
</dbReference>
<gene>
    <name evidence="12" type="primary">drrA</name>
    <name evidence="12" type="ORF">CQA01_19480</name>
</gene>